<evidence type="ECO:0000256" key="8">
    <source>
        <dbReference type="ARBA" id="ARBA00022989"/>
    </source>
</evidence>
<dbReference type="GeneID" id="20195801"/>
<dbReference type="OrthoDB" id="10016069at2759"/>
<dbReference type="GO" id="GO:0006688">
    <property type="term" value="P:glycosphingolipid biosynthetic process"/>
    <property type="evidence" value="ECO:0000318"/>
    <property type="project" value="GO_Central"/>
</dbReference>
<dbReference type="Proteomes" id="UP000015101">
    <property type="component" value="Unassembled WGS sequence"/>
</dbReference>
<dbReference type="GO" id="GO:0005794">
    <property type="term" value="C:Golgi apparatus"/>
    <property type="evidence" value="ECO:0000318"/>
    <property type="project" value="GO_Central"/>
</dbReference>
<evidence type="ECO:0000256" key="2">
    <source>
        <dbReference type="ARBA" id="ARBA00004922"/>
    </source>
</evidence>
<comment type="pathway">
    <text evidence="2">Protein modification; protein glycosylation.</text>
</comment>
<dbReference type="InterPro" id="IPR003859">
    <property type="entry name" value="Galactosyl_T"/>
</dbReference>
<dbReference type="eggNOG" id="KOG3916">
    <property type="taxonomic scope" value="Eukaryota"/>
</dbReference>
<feature type="domain" description="Galactosyltransferase N-terminal" evidence="13">
    <location>
        <begin position="1"/>
        <end position="101"/>
    </location>
</feature>
<dbReference type="RefSeq" id="XP_009017058.1">
    <property type="nucleotide sequence ID" value="XM_009018810.1"/>
</dbReference>
<dbReference type="EMBL" id="AMQM01004082">
    <property type="status" value="NOT_ANNOTATED_CDS"/>
    <property type="molecule type" value="Genomic_DNA"/>
</dbReference>
<feature type="region of interest" description="Disordered" evidence="11">
    <location>
        <begin position="183"/>
        <end position="204"/>
    </location>
</feature>
<protein>
    <recommendedName>
        <fullName evidence="17">Galactosyltransferase N-terminal domain-containing protein</fullName>
    </recommendedName>
</protein>
<evidence type="ECO:0000256" key="7">
    <source>
        <dbReference type="ARBA" id="ARBA00022968"/>
    </source>
</evidence>
<keyword evidence="7" id="KW-0735">Signal-anchor</keyword>
<keyword evidence="6" id="KW-0812">Transmembrane</keyword>
<keyword evidence="9" id="KW-0472">Membrane</keyword>
<dbReference type="SUPFAM" id="SSF53448">
    <property type="entry name" value="Nucleotide-diphospho-sugar transferases"/>
    <property type="match status" value="1"/>
</dbReference>
<dbReference type="EnsemblMetazoa" id="HelroT122556">
    <property type="protein sequence ID" value="HelroP122556"/>
    <property type="gene ID" value="HelroG122556"/>
</dbReference>
<comment type="subcellular location">
    <subcellularLocation>
        <location evidence="1">Membrane</location>
        <topology evidence="1">Single-pass type II membrane protein</topology>
    </subcellularLocation>
</comment>
<dbReference type="GO" id="GO:0005975">
    <property type="term" value="P:carbohydrate metabolic process"/>
    <property type="evidence" value="ECO:0007669"/>
    <property type="project" value="InterPro"/>
</dbReference>
<evidence type="ECO:0000256" key="1">
    <source>
        <dbReference type="ARBA" id="ARBA00004606"/>
    </source>
</evidence>
<dbReference type="PRINTS" id="PR02050">
    <property type="entry name" value="B14GALTRFASE"/>
</dbReference>
<keyword evidence="4" id="KW-0328">Glycosyltransferase</keyword>
<feature type="domain" description="Galactosyltransferase C-terminal" evidence="12">
    <location>
        <begin position="106"/>
        <end position="185"/>
    </location>
</feature>
<dbReference type="InParanoid" id="T1EGV1"/>
<dbReference type="AlphaFoldDB" id="T1EGV1"/>
<dbReference type="PANTHER" id="PTHR19300">
    <property type="entry name" value="BETA-1,4-GALACTOSYLTRANSFERASE"/>
    <property type="match status" value="1"/>
</dbReference>
<dbReference type="Pfam" id="PF02709">
    <property type="entry name" value="Glyco_transf_7C"/>
    <property type="match status" value="1"/>
</dbReference>
<gene>
    <name evidence="15" type="primary">20195801</name>
    <name evidence="14" type="ORF">HELRODRAFT_122556</name>
</gene>
<keyword evidence="16" id="KW-1185">Reference proteome</keyword>
<dbReference type="KEGG" id="hro:HELRODRAFT_122556"/>
<evidence type="ECO:0000256" key="11">
    <source>
        <dbReference type="SAM" id="MobiDB-lite"/>
    </source>
</evidence>
<dbReference type="HOGENOM" id="CLU_044391_7_0_1"/>
<evidence type="ECO:0000256" key="5">
    <source>
        <dbReference type="ARBA" id="ARBA00022679"/>
    </source>
</evidence>
<dbReference type="Pfam" id="PF13733">
    <property type="entry name" value="Glyco_transf_7N"/>
    <property type="match status" value="1"/>
</dbReference>
<evidence type="ECO:0000259" key="12">
    <source>
        <dbReference type="Pfam" id="PF02709"/>
    </source>
</evidence>
<comment type="similarity">
    <text evidence="3">Belongs to the glycosyltransferase 7 family.</text>
</comment>
<dbReference type="PANTHER" id="PTHR19300:SF57">
    <property type="entry name" value="BETA-1,4-N-ACETYLGALACTOSAMINYLTRANSFERASE"/>
    <property type="match status" value="1"/>
</dbReference>
<dbReference type="UniPathway" id="UPA00378"/>
<reference evidence="14 16" key="2">
    <citation type="journal article" date="2013" name="Nature">
        <title>Insights into bilaterian evolution from three spiralian genomes.</title>
        <authorList>
            <person name="Simakov O."/>
            <person name="Marletaz F."/>
            <person name="Cho S.J."/>
            <person name="Edsinger-Gonzales E."/>
            <person name="Havlak P."/>
            <person name="Hellsten U."/>
            <person name="Kuo D.H."/>
            <person name="Larsson T."/>
            <person name="Lv J."/>
            <person name="Arendt D."/>
            <person name="Savage R."/>
            <person name="Osoegawa K."/>
            <person name="de Jong P."/>
            <person name="Grimwood J."/>
            <person name="Chapman J.A."/>
            <person name="Shapiro H."/>
            <person name="Aerts A."/>
            <person name="Otillar R.P."/>
            <person name="Terry A.Y."/>
            <person name="Boore J.L."/>
            <person name="Grigoriev I.V."/>
            <person name="Lindberg D.R."/>
            <person name="Seaver E.C."/>
            <person name="Weisblat D.A."/>
            <person name="Putnam N.H."/>
            <person name="Rokhsar D.S."/>
        </authorList>
    </citation>
    <scope>NUCLEOTIDE SEQUENCE</scope>
</reference>
<dbReference type="Gene3D" id="3.90.550.10">
    <property type="entry name" value="Spore Coat Polysaccharide Biosynthesis Protein SpsA, Chain A"/>
    <property type="match status" value="1"/>
</dbReference>
<dbReference type="InterPro" id="IPR027791">
    <property type="entry name" value="Galactosyl_T_C"/>
</dbReference>
<keyword evidence="8" id="KW-1133">Transmembrane helix</keyword>
<evidence type="ECO:0000256" key="6">
    <source>
        <dbReference type="ARBA" id="ARBA00022692"/>
    </source>
</evidence>
<name>T1EGV1_HELRO</name>
<reference evidence="16" key="1">
    <citation type="submission" date="2012-12" db="EMBL/GenBank/DDBJ databases">
        <authorList>
            <person name="Hellsten U."/>
            <person name="Grimwood J."/>
            <person name="Chapman J.A."/>
            <person name="Shapiro H."/>
            <person name="Aerts A."/>
            <person name="Otillar R.P."/>
            <person name="Terry A.Y."/>
            <person name="Boore J.L."/>
            <person name="Simakov O."/>
            <person name="Marletaz F."/>
            <person name="Cho S.-J."/>
            <person name="Edsinger-Gonzales E."/>
            <person name="Havlak P."/>
            <person name="Kuo D.-H."/>
            <person name="Larsson T."/>
            <person name="Lv J."/>
            <person name="Arendt D."/>
            <person name="Savage R."/>
            <person name="Osoegawa K."/>
            <person name="de Jong P."/>
            <person name="Lindberg D.R."/>
            <person name="Seaver E.C."/>
            <person name="Weisblat D.A."/>
            <person name="Putnam N.H."/>
            <person name="Grigoriev I.V."/>
            <person name="Rokhsar D.S."/>
        </authorList>
    </citation>
    <scope>NUCLEOTIDE SEQUENCE</scope>
</reference>
<evidence type="ECO:0000259" key="13">
    <source>
        <dbReference type="Pfam" id="PF13733"/>
    </source>
</evidence>
<evidence type="ECO:0000256" key="4">
    <source>
        <dbReference type="ARBA" id="ARBA00022676"/>
    </source>
</evidence>
<sequence length="228" mass="26198">GSRQPANCNARHKTAIIIPYRDRKTHLKIIVNLLHDLLKTQNLAYNIFVVEQVTNLPDIFNKAAIMNAGFIEVMKLYDDFDCFIFHDVDMAPLEYSNFYVCLDIPRHVGAFLATFHFQLPYKGLFGGATAFRKDQFLKFNGFSNEYYGWGGEDDDILKRLGVKSVNMAVNRFPSSVARYKMFPHHADPRNPGNQNNPSHYPRDGLNTAKYTVESVKIMKKYTHILISL</sequence>
<evidence type="ECO:0000313" key="15">
    <source>
        <dbReference type="EnsemblMetazoa" id="HelroP122556"/>
    </source>
</evidence>
<organism evidence="15 16">
    <name type="scientific">Helobdella robusta</name>
    <name type="common">Californian leech</name>
    <dbReference type="NCBI Taxonomy" id="6412"/>
    <lineage>
        <taxon>Eukaryota</taxon>
        <taxon>Metazoa</taxon>
        <taxon>Spiralia</taxon>
        <taxon>Lophotrochozoa</taxon>
        <taxon>Annelida</taxon>
        <taxon>Clitellata</taxon>
        <taxon>Hirudinea</taxon>
        <taxon>Rhynchobdellida</taxon>
        <taxon>Glossiphoniidae</taxon>
        <taxon>Helobdella</taxon>
    </lineage>
</organism>
<dbReference type="InterPro" id="IPR027995">
    <property type="entry name" value="Galactosyl_T_N"/>
</dbReference>
<dbReference type="InterPro" id="IPR029044">
    <property type="entry name" value="Nucleotide-diphossugar_trans"/>
</dbReference>
<reference evidence="15" key="3">
    <citation type="submission" date="2015-06" db="UniProtKB">
        <authorList>
            <consortium name="EnsemblMetazoa"/>
        </authorList>
    </citation>
    <scope>IDENTIFICATION</scope>
</reference>
<keyword evidence="5" id="KW-0808">Transferase</keyword>
<dbReference type="OMA" id="RYWLHYM"/>
<proteinExistence type="inferred from homology"/>
<accession>T1EGV1</accession>
<dbReference type="CTD" id="20195801"/>
<dbReference type="GO" id="GO:0033842">
    <property type="term" value="F:N-acetyl-beta-glucosaminyl-derivative 4-beta-N-acetylgalactosaminyltransferase activity"/>
    <property type="evidence" value="ECO:0000318"/>
    <property type="project" value="GO_Central"/>
</dbReference>
<evidence type="ECO:0000256" key="9">
    <source>
        <dbReference type="ARBA" id="ARBA00023136"/>
    </source>
</evidence>
<keyword evidence="10" id="KW-0325">Glycoprotein</keyword>
<dbReference type="EMBL" id="KB096411">
    <property type="protein sequence ID" value="ESO05125.1"/>
    <property type="molecule type" value="Genomic_DNA"/>
</dbReference>
<dbReference type="GO" id="GO:0016020">
    <property type="term" value="C:membrane"/>
    <property type="evidence" value="ECO:0007669"/>
    <property type="project" value="UniProtKB-SubCell"/>
</dbReference>
<evidence type="ECO:0000313" key="16">
    <source>
        <dbReference type="Proteomes" id="UP000015101"/>
    </source>
</evidence>
<evidence type="ECO:0008006" key="17">
    <source>
        <dbReference type="Google" id="ProtNLM"/>
    </source>
</evidence>
<evidence type="ECO:0000313" key="14">
    <source>
        <dbReference type="EMBL" id="ESO05125.1"/>
    </source>
</evidence>
<evidence type="ECO:0000256" key="3">
    <source>
        <dbReference type="ARBA" id="ARBA00005735"/>
    </source>
</evidence>
<evidence type="ECO:0000256" key="10">
    <source>
        <dbReference type="ARBA" id="ARBA00023180"/>
    </source>
</evidence>